<evidence type="ECO:0000313" key="3">
    <source>
        <dbReference type="Proteomes" id="UP001595526"/>
    </source>
</evidence>
<evidence type="ECO:0000256" key="1">
    <source>
        <dbReference type="SAM" id="SignalP"/>
    </source>
</evidence>
<dbReference type="RefSeq" id="WP_379025533.1">
    <property type="nucleotide sequence ID" value="NZ_JBHRTA010000059.1"/>
</dbReference>
<name>A0ABV7JSB7_9SPHI</name>
<feature type="signal peptide" evidence="1">
    <location>
        <begin position="1"/>
        <end position="21"/>
    </location>
</feature>
<keyword evidence="3" id="KW-1185">Reference proteome</keyword>
<organism evidence="2 3">
    <name type="scientific">Parapedobacter deserti</name>
    <dbReference type="NCBI Taxonomy" id="1912957"/>
    <lineage>
        <taxon>Bacteria</taxon>
        <taxon>Pseudomonadati</taxon>
        <taxon>Bacteroidota</taxon>
        <taxon>Sphingobacteriia</taxon>
        <taxon>Sphingobacteriales</taxon>
        <taxon>Sphingobacteriaceae</taxon>
        <taxon>Parapedobacter</taxon>
    </lineage>
</organism>
<dbReference type="EMBL" id="JBHRTA010000059">
    <property type="protein sequence ID" value="MFC3199679.1"/>
    <property type="molecule type" value="Genomic_DNA"/>
</dbReference>
<dbReference type="Pfam" id="PF14109">
    <property type="entry name" value="GldH_lipo"/>
    <property type="match status" value="1"/>
</dbReference>
<dbReference type="InterPro" id="IPR020018">
    <property type="entry name" value="Motility-assoc_lipoprot_GldH"/>
</dbReference>
<dbReference type="Proteomes" id="UP001595526">
    <property type="component" value="Unassembled WGS sequence"/>
</dbReference>
<feature type="chain" id="PRO_5047184736" evidence="1">
    <location>
        <begin position="22"/>
        <end position="157"/>
    </location>
</feature>
<dbReference type="NCBIfam" id="TIGR03511">
    <property type="entry name" value="GldH_lipo"/>
    <property type="match status" value="1"/>
</dbReference>
<proteinExistence type="predicted"/>
<sequence>MRPYLTISMCFLGFVMFVASCTDTAVVDQNVAIPDHKWSYDNQPLITAHITDTTVYYDIYLNLRHTPDYRYANIFILLHQGYPDGTDTTERFELQLAAPDGRWLGRGSGSVYAHQQLIKESVRFPDTGNYVFAIEQNMRENPLGEITDAGIRIAPAE</sequence>
<keyword evidence="2" id="KW-0449">Lipoprotein</keyword>
<accession>A0ABV7JSB7</accession>
<comment type="caution">
    <text evidence="2">The sequence shown here is derived from an EMBL/GenBank/DDBJ whole genome shotgun (WGS) entry which is preliminary data.</text>
</comment>
<dbReference type="PROSITE" id="PS51257">
    <property type="entry name" value="PROKAR_LIPOPROTEIN"/>
    <property type="match status" value="1"/>
</dbReference>
<gene>
    <name evidence="2" type="ORF">ACFOET_18825</name>
</gene>
<keyword evidence="1" id="KW-0732">Signal</keyword>
<reference evidence="3" key="1">
    <citation type="journal article" date="2019" name="Int. J. Syst. Evol. Microbiol.">
        <title>The Global Catalogue of Microorganisms (GCM) 10K type strain sequencing project: providing services to taxonomists for standard genome sequencing and annotation.</title>
        <authorList>
            <consortium name="The Broad Institute Genomics Platform"/>
            <consortium name="The Broad Institute Genome Sequencing Center for Infectious Disease"/>
            <person name="Wu L."/>
            <person name="Ma J."/>
        </authorList>
    </citation>
    <scope>NUCLEOTIDE SEQUENCE [LARGE SCALE GENOMIC DNA]</scope>
    <source>
        <strain evidence="3">KCTC 52416</strain>
    </source>
</reference>
<evidence type="ECO:0000313" key="2">
    <source>
        <dbReference type="EMBL" id="MFC3199679.1"/>
    </source>
</evidence>
<protein>
    <submittedName>
        <fullName evidence="2">Gliding motility lipoprotein GldH</fullName>
    </submittedName>
</protein>